<organism evidence="1 2">
    <name type="scientific">Aeromonas phage 2L372X</name>
    <dbReference type="NCBI Taxonomy" id="2588515"/>
    <lineage>
        <taxon>Viruses</taxon>
        <taxon>Duplodnaviria</taxon>
        <taxon>Heunggongvirae</taxon>
        <taxon>Uroviricota</taxon>
        <taxon>Caudoviricetes</taxon>
        <taxon>Plateaulakevirus</taxon>
        <taxon>Plateaulakevirus pv2L372X</taxon>
    </lineage>
</organism>
<dbReference type="EMBL" id="MK813938">
    <property type="protein sequence ID" value="QEG08413.1"/>
    <property type="molecule type" value="Genomic_DNA"/>
</dbReference>
<dbReference type="RefSeq" id="YP_009846498.1">
    <property type="nucleotide sequence ID" value="NC_048770.1"/>
</dbReference>
<evidence type="ECO:0000313" key="1">
    <source>
        <dbReference type="EMBL" id="QEG08413.1"/>
    </source>
</evidence>
<dbReference type="Proteomes" id="UP000323400">
    <property type="component" value="Segment"/>
</dbReference>
<reference evidence="1 2" key="1">
    <citation type="submission" date="2019-04" db="EMBL/GenBank/DDBJ databases">
        <title>Nine Novel Phages from a Plateau Lake in Southwest China Provide Insights into Aeromonas Phage Diversity.</title>
        <authorList>
            <person name="Xiao W."/>
            <person name="Bai M."/>
            <person name="Wang Y."/>
            <person name="Cui X."/>
        </authorList>
    </citation>
    <scope>NUCLEOTIDE SEQUENCE [LARGE SCALE GENOMIC DNA]</scope>
</reference>
<evidence type="ECO:0000313" key="2">
    <source>
        <dbReference type="Proteomes" id="UP000323400"/>
    </source>
</evidence>
<gene>
    <name evidence="1" type="primary">2L372X_160</name>
</gene>
<dbReference type="GeneID" id="55616866"/>
<name>A0A5B9NC31_9CAUD</name>
<protein>
    <submittedName>
        <fullName evidence="1">Uncharacterized protein</fullName>
    </submittedName>
</protein>
<dbReference type="KEGG" id="vg:55616866"/>
<proteinExistence type="predicted"/>
<sequence length="121" mass="14285">MNKKKLKKAQEQTKLIINAIWSCGDQDECSMKHVGHGVGMLKANLDPSVQDNYVDYRWAGYSNDYSIYEEESEDCIFVESAFQSDLWKKVKEFYDEFGEDLFYGDIDNVPYAKFYFEQYYS</sequence>
<accession>A0A5B9NC31</accession>
<keyword evidence="2" id="KW-1185">Reference proteome</keyword>